<reference evidence="2 3" key="1">
    <citation type="submission" date="2018-05" db="EMBL/GenBank/DDBJ databases">
        <title>A metagenomic window into the 2 km-deep terrestrial subsurface aquifer revealed taxonomically and functionally diverse microbial community comprising novel uncultured bacterial lineages.</title>
        <authorList>
            <person name="Kadnikov V.V."/>
            <person name="Mardanov A.V."/>
            <person name="Beletsky A.V."/>
            <person name="Banks D."/>
            <person name="Pimenov N.V."/>
            <person name="Frank Y.A."/>
            <person name="Karnachuk O.V."/>
            <person name="Ravin N.V."/>
        </authorList>
    </citation>
    <scope>NUCLEOTIDE SEQUENCE [LARGE SCALE GENOMIC DNA]</scope>
    <source>
        <strain evidence="2">BY</strain>
    </source>
</reference>
<proteinExistence type="predicted"/>
<evidence type="ECO:0000256" key="1">
    <source>
        <dbReference type="SAM" id="Phobius"/>
    </source>
</evidence>
<feature type="transmembrane region" description="Helical" evidence="1">
    <location>
        <begin position="148"/>
        <end position="169"/>
    </location>
</feature>
<sequence length="249" mass="27434">MRTRVPVFISAFVGVFMILKYFSTVKAFTAIADELEQWGVVTLSFSIILGVLNLIKINLKAVMERKKDWGYKLLLLVSMFSMMIAGGVKWYRDEVAARASKAVEAAVAAAAANPTPEAQRAVELARAAEAEALAAANQTMFQFFFDNFYFPLSATIFALLAFYVASAAFRAFRAKNVHATLLLIAAVIVMIGRVPIGGYLWKGFPWLQEWLMTWPNTAGQRAIQMGAAIGMIATGLRVIFGIEKPYLKG</sequence>
<accession>A0A2Z4YAV2</accession>
<organism evidence="2 3">
    <name type="scientific">Sumerlaea chitinivorans</name>
    <dbReference type="NCBI Taxonomy" id="2250252"/>
    <lineage>
        <taxon>Bacteria</taxon>
        <taxon>Candidatus Sumerlaeota</taxon>
        <taxon>Candidatus Sumerlaeia</taxon>
        <taxon>Candidatus Sumerlaeales</taxon>
        <taxon>Candidatus Sumerlaeaceae</taxon>
        <taxon>Candidatus Sumerlaea</taxon>
    </lineage>
</organism>
<name>A0A2Z4YAV2_SUMC1</name>
<dbReference type="Proteomes" id="UP000262583">
    <property type="component" value="Chromosome"/>
</dbReference>
<feature type="transmembrane region" description="Helical" evidence="1">
    <location>
        <begin position="221"/>
        <end position="240"/>
    </location>
</feature>
<keyword evidence="1" id="KW-0472">Membrane</keyword>
<evidence type="ECO:0000313" key="2">
    <source>
        <dbReference type="EMBL" id="AXA37543.1"/>
    </source>
</evidence>
<gene>
    <name evidence="2" type="ORF">BRCON_2801</name>
</gene>
<feature type="transmembrane region" description="Helical" evidence="1">
    <location>
        <begin position="181"/>
        <end position="201"/>
    </location>
</feature>
<evidence type="ECO:0000313" key="3">
    <source>
        <dbReference type="Proteomes" id="UP000262583"/>
    </source>
</evidence>
<feature type="transmembrane region" description="Helical" evidence="1">
    <location>
        <begin position="7"/>
        <end position="32"/>
    </location>
</feature>
<dbReference type="EMBL" id="CP030759">
    <property type="protein sequence ID" value="AXA37543.1"/>
    <property type="molecule type" value="Genomic_DNA"/>
</dbReference>
<keyword evidence="1" id="KW-0812">Transmembrane</keyword>
<feature type="transmembrane region" description="Helical" evidence="1">
    <location>
        <begin position="38"/>
        <end position="59"/>
    </location>
</feature>
<dbReference type="KEGG" id="schv:BRCON_2801"/>
<dbReference type="AlphaFoldDB" id="A0A2Z4YAV2"/>
<protein>
    <submittedName>
        <fullName evidence="2">Uncharacterized protein</fullName>
    </submittedName>
</protein>
<feature type="transmembrane region" description="Helical" evidence="1">
    <location>
        <begin position="71"/>
        <end position="91"/>
    </location>
</feature>
<keyword evidence="1" id="KW-1133">Transmembrane helix</keyword>